<protein>
    <submittedName>
        <fullName evidence="2">Uncharacterized LOC115548709</fullName>
    </submittedName>
</protein>
<feature type="compositionally biased region" description="Low complexity" evidence="1">
    <location>
        <begin position="339"/>
        <end position="352"/>
    </location>
</feature>
<feature type="compositionally biased region" description="Polar residues" evidence="1">
    <location>
        <begin position="832"/>
        <end position="864"/>
    </location>
</feature>
<dbReference type="InterPro" id="IPR052655">
    <property type="entry name" value="AKNA_Centrosome-Trans_reg"/>
</dbReference>
<feature type="region of interest" description="Disordered" evidence="1">
    <location>
        <begin position="1338"/>
        <end position="1376"/>
    </location>
</feature>
<feature type="compositionally biased region" description="Low complexity" evidence="1">
    <location>
        <begin position="687"/>
        <end position="696"/>
    </location>
</feature>
<sequence length="1376" mass="150944">MEDSDEDIEGQDLSHPPRTAVLWEKSFEQSIFVDLSEDESLHFSDLESSFPVRLTQSAGSEASLQLSGNAELSALEDSSSSEGNGSSSKDAENVLKSRGNNSIKQGSLSRPRNIQAEPPSPRDDEDLAQNTSDEDQEDLPFDGDLGSPYFNHTSSTESTMSSEGRETPHASSELTGPVDGRENHAAQNHSLIEMTTKEPDLRSQELSGNPAKAHSSATPANLAAPTCSSPVPVAQQPDITQLLLRHFSREELCCSGKLIEAETLPEVSLLDSMDDTLLSTALKNNPAGIPRKHNLSRGSPTVDNYTNQGAPEGSCDKTADDGSDSDSLKHDNSVTEDLSSAPRSNASNSNSSEHQSEDLRLMRRETAVESDNVPLVRARSCGELKYGQGQVHYPLPDFSKVAPKVKIPKGPSGTNTTTTTTNTSTRPPAQPPSTMHRAQSTPGVLGLVSRVLEDSDQAPKRPFVFPDQEKHTTSPGMVHHLQAEYDKLLTKYAEAENMIDEMRLGNRPQTPNEDLLRFDSVNYQGHQGSHFESSVPPLSPPAVQFSEELVHRSTIELLNQESFNQPSEQDPTDGERMTNELRDIISEFMKKVEEFKVSLNITPAFISLEDQQMMFRSMVEAQDQLERKYISNKEEHRALEMQNYIGLRRNTGVFDPDRLVEGDIFRIGMRLEDIKETIDRNVCSQLSPPHSSSTPTSMPPMPSLAVNPSHPHLSDTSLPSSQHKPGAWFPLSANEMWGAAAEEEEEQEEEEEEASEDQGDSELNQSRESSATLSSEDSSPPQRSHTHPHRLQESLEGPDITATAAAAAAAVDDDEEQRVERSCSFSERKVSDNVSACVTETTSSSRQTQWTPESLFTQDSTLSAGSERELADSNGLAANDSQAANERLDASYSLVAIDSLDASDSLASSDSPAVECFSSSNASETQSLCLSQRIVSPETDSGFGSSDLLQPGVGIYQSELLAQSDAVVVHPHSDGLSASDSEDSSSNLQTAVPSPAPAEQPRWRSSRPAAGQSDARKHTDAPGCGAATAVERWVESTAKERPIRRQEHLRQFRSNQVKHHLSEPSLSTAMQAPLGLDRLHSCSCNSEALVALQREMSQLKKDLEDGLVQLPHLAQKMDYLTSKFNLDRQSKTRQTRITHHRGLKSLGSRSEVWEDGSQPGSSRLRLEDWISTDMEQSKSKDSGQADDSKVMLQFNNAPVGDSRGSSSSLYLCSELPRAPQGKRHAYRGKEVRRVHSKEKLSPLSPPPLHKPLLQVNYTSSCSLPASYKVGEAMQSSSNQRKRSVQSDSALLPSNVFFQRTPSPALEYLRTDRTARRRGSKEEEMNRTLDRAIEAARSMKRTTDRMAKSLSADLAKAQLHRRPQHARPLGGRRGNAL</sequence>
<feature type="region of interest" description="Disordered" evidence="1">
    <location>
        <begin position="1220"/>
        <end position="1249"/>
    </location>
</feature>
<feature type="region of interest" description="Disordered" evidence="1">
    <location>
        <begin position="1148"/>
        <end position="1167"/>
    </location>
</feature>
<feature type="compositionally biased region" description="Basic and acidic residues" evidence="1">
    <location>
        <begin position="1227"/>
        <end position="1240"/>
    </location>
</feature>
<feature type="compositionally biased region" description="Polar residues" evidence="1">
    <location>
        <begin position="98"/>
        <end position="112"/>
    </location>
</feature>
<keyword evidence="3" id="KW-1185">Reference proteome</keyword>
<feature type="compositionally biased region" description="Basic and acidic residues" evidence="1">
    <location>
        <begin position="314"/>
        <end position="333"/>
    </location>
</feature>
<feature type="compositionally biased region" description="Low complexity" evidence="1">
    <location>
        <begin position="414"/>
        <end position="425"/>
    </location>
</feature>
<accession>A0A8C5CM13</accession>
<evidence type="ECO:0000256" key="1">
    <source>
        <dbReference type="SAM" id="MobiDB-lite"/>
    </source>
</evidence>
<organism evidence="2 3">
    <name type="scientific">Gadus morhua</name>
    <name type="common">Atlantic cod</name>
    <dbReference type="NCBI Taxonomy" id="8049"/>
    <lineage>
        <taxon>Eukaryota</taxon>
        <taxon>Metazoa</taxon>
        <taxon>Chordata</taxon>
        <taxon>Craniata</taxon>
        <taxon>Vertebrata</taxon>
        <taxon>Euteleostomi</taxon>
        <taxon>Actinopterygii</taxon>
        <taxon>Neopterygii</taxon>
        <taxon>Teleostei</taxon>
        <taxon>Neoteleostei</taxon>
        <taxon>Acanthomorphata</taxon>
        <taxon>Zeiogadaria</taxon>
        <taxon>Gadariae</taxon>
        <taxon>Gadiformes</taxon>
        <taxon>Gadoidei</taxon>
        <taxon>Gadidae</taxon>
        <taxon>Gadus</taxon>
    </lineage>
</organism>
<feature type="compositionally biased region" description="Polar residues" evidence="1">
    <location>
        <begin position="296"/>
        <end position="309"/>
    </location>
</feature>
<feature type="compositionally biased region" description="Polar residues" evidence="1">
    <location>
        <begin position="432"/>
        <end position="441"/>
    </location>
</feature>
<dbReference type="RefSeq" id="XP_030219362.1">
    <property type="nucleotide sequence ID" value="XM_030363502.1"/>
</dbReference>
<reference evidence="2" key="1">
    <citation type="submission" date="2025-08" db="UniProtKB">
        <authorList>
            <consortium name="Ensembl"/>
        </authorList>
    </citation>
    <scope>IDENTIFICATION</scope>
</reference>
<feature type="compositionally biased region" description="Acidic residues" evidence="1">
    <location>
        <begin position="741"/>
        <end position="760"/>
    </location>
</feature>
<feature type="region of interest" description="Disordered" evidence="1">
    <location>
        <begin position="683"/>
        <end position="878"/>
    </location>
</feature>
<feature type="region of interest" description="Disordered" evidence="1">
    <location>
        <begin position="283"/>
        <end position="359"/>
    </location>
</feature>
<gene>
    <name evidence="2" type="primary">LOC115548709</name>
</gene>
<reference evidence="2" key="2">
    <citation type="submission" date="2025-09" db="UniProtKB">
        <authorList>
            <consortium name="Ensembl"/>
        </authorList>
    </citation>
    <scope>IDENTIFICATION</scope>
</reference>
<evidence type="ECO:0000313" key="2">
    <source>
        <dbReference type="Ensembl" id="ENSGMOP00000063003.1"/>
    </source>
</evidence>
<feature type="region of interest" description="Disordered" evidence="1">
    <location>
        <begin position="904"/>
        <end position="925"/>
    </location>
</feature>
<dbReference type="Proteomes" id="UP000694546">
    <property type="component" value="Chromosome 8"/>
</dbReference>
<feature type="compositionally biased region" description="Basic and acidic residues" evidence="1">
    <location>
        <begin position="818"/>
        <end position="831"/>
    </location>
</feature>
<proteinExistence type="predicted"/>
<evidence type="ECO:0000313" key="3">
    <source>
        <dbReference type="Proteomes" id="UP000694546"/>
    </source>
</evidence>
<feature type="compositionally biased region" description="Low complexity" evidence="1">
    <location>
        <begin position="70"/>
        <end position="88"/>
    </location>
</feature>
<dbReference type="GeneID" id="115548709"/>
<feature type="region of interest" description="Disordered" evidence="1">
    <location>
        <begin position="971"/>
        <end position="1024"/>
    </location>
</feature>
<feature type="compositionally biased region" description="Polar residues" evidence="1">
    <location>
        <begin position="714"/>
        <end position="723"/>
    </location>
</feature>
<dbReference type="Ensembl" id="ENSGMOT00000073442.1">
    <property type="protein sequence ID" value="ENSGMOP00000063003.1"/>
    <property type="gene ID" value="ENSGMOG00000032782.1"/>
</dbReference>
<feature type="region of interest" description="Disordered" evidence="1">
    <location>
        <begin position="404"/>
        <end position="441"/>
    </location>
</feature>
<feature type="compositionally biased region" description="Low complexity" evidence="1">
    <location>
        <begin position="801"/>
        <end position="810"/>
    </location>
</feature>
<feature type="compositionally biased region" description="Low complexity" evidence="1">
    <location>
        <begin position="766"/>
        <end position="779"/>
    </location>
</feature>
<dbReference type="PANTHER" id="PTHR21510">
    <property type="entry name" value="AKNA DOMAIN-CONTAINING PROTEIN"/>
    <property type="match status" value="1"/>
</dbReference>
<feature type="compositionally biased region" description="Acidic residues" evidence="1">
    <location>
        <begin position="123"/>
        <end position="141"/>
    </location>
</feature>
<feature type="compositionally biased region" description="Polar residues" evidence="1">
    <location>
        <begin position="56"/>
        <end position="68"/>
    </location>
</feature>
<dbReference type="PANTHER" id="PTHR21510:SF16">
    <property type="entry name" value="PROTEIN AKNAD1"/>
    <property type="match status" value="1"/>
</dbReference>
<name>A0A8C5CM13_GADMO</name>
<feature type="compositionally biased region" description="Low complexity" evidence="1">
    <location>
        <begin position="153"/>
        <end position="162"/>
    </location>
</feature>
<dbReference type="AlphaFoldDB" id="A0A8C5CM13"/>
<dbReference type="GeneTree" id="ENSGT00940000154254"/>
<feature type="region of interest" description="Disordered" evidence="1">
    <location>
        <begin position="56"/>
        <end position="232"/>
    </location>
</feature>
<dbReference type="OMA" id="SHSVNMD"/>